<feature type="compositionally biased region" description="Low complexity" evidence="1">
    <location>
        <begin position="55"/>
        <end position="65"/>
    </location>
</feature>
<feature type="non-terminal residue" evidence="2">
    <location>
        <position position="169"/>
    </location>
</feature>
<evidence type="ECO:0000313" key="2">
    <source>
        <dbReference type="EMBL" id="KAF5455546.1"/>
    </source>
</evidence>
<sequence>SIWKPYTQNPENKVSKLAASFSLAVAALSFVLGSSVPQIHPWWPSKESKRRGNNSVLSLPRRSSSFPDSSRALIFPYFLPPGQVAQSKLEEMHMEEKDVQNNLQRKLRGQLLFFGITMGLLAEIINSRFFTNVWDSFGLTYDVSFELNLFDRLKLGWYVISVTSTPGKV</sequence>
<feature type="region of interest" description="Disordered" evidence="1">
    <location>
        <begin position="43"/>
        <end position="65"/>
    </location>
</feature>
<dbReference type="EMBL" id="LIHL02000011">
    <property type="protein sequence ID" value="KAF5455546.1"/>
    <property type="molecule type" value="Genomic_DNA"/>
</dbReference>
<organism evidence="2 3">
    <name type="scientific">Juglans regia</name>
    <name type="common">English walnut</name>
    <dbReference type="NCBI Taxonomy" id="51240"/>
    <lineage>
        <taxon>Eukaryota</taxon>
        <taxon>Viridiplantae</taxon>
        <taxon>Streptophyta</taxon>
        <taxon>Embryophyta</taxon>
        <taxon>Tracheophyta</taxon>
        <taxon>Spermatophyta</taxon>
        <taxon>Magnoliopsida</taxon>
        <taxon>eudicotyledons</taxon>
        <taxon>Gunneridae</taxon>
        <taxon>Pentapetalae</taxon>
        <taxon>rosids</taxon>
        <taxon>fabids</taxon>
        <taxon>Fagales</taxon>
        <taxon>Juglandaceae</taxon>
        <taxon>Juglans</taxon>
    </lineage>
</organism>
<reference evidence="2" key="1">
    <citation type="submission" date="2015-10" db="EMBL/GenBank/DDBJ databases">
        <authorList>
            <person name="Martinez-Garcia P.J."/>
            <person name="Crepeau M.W."/>
            <person name="Puiu D."/>
            <person name="Gonzalez-Ibeas D."/>
            <person name="Whalen J."/>
            <person name="Stevens K."/>
            <person name="Paul R."/>
            <person name="Butterfield T."/>
            <person name="Britton M."/>
            <person name="Reagan R."/>
            <person name="Chakraborty S."/>
            <person name="Walawage S.L."/>
            <person name="Vasquez-Gross H.A."/>
            <person name="Cardeno C."/>
            <person name="Famula R."/>
            <person name="Pratt K."/>
            <person name="Kuruganti S."/>
            <person name="Aradhya M.K."/>
            <person name="Leslie C.A."/>
            <person name="Dandekar A.M."/>
            <person name="Salzberg S.L."/>
            <person name="Wegrzyn J.L."/>
            <person name="Langley C.H."/>
            <person name="Neale D.B."/>
        </authorList>
    </citation>
    <scope>NUCLEOTIDE SEQUENCE</scope>
    <source>
        <tissue evidence="2">Leaves</tissue>
    </source>
</reference>
<reference evidence="2" key="2">
    <citation type="submission" date="2020-03" db="EMBL/GenBank/DDBJ databases">
        <title>Walnut 2.0.</title>
        <authorList>
            <person name="Marrano A."/>
            <person name="Britton M."/>
            <person name="Zimin A.V."/>
            <person name="Zaini P.A."/>
            <person name="Workman R."/>
            <person name="Puiu D."/>
            <person name="Bianco L."/>
            <person name="Allen B.J."/>
            <person name="Troggio M."/>
            <person name="Leslie C.A."/>
            <person name="Timp W."/>
            <person name="Dendekar A."/>
            <person name="Salzberg S.L."/>
            <person name="Neale D.B."/>
        </authorList>
    </citation>
    <scope>NUCLEOTIDE SEQUENCE</scope>
    <source>
        <tissue evidence="2">Leaves</tissue>
    </source>
</reference>
<evidence type="ECO:0000313" key="3">
    <source>
        <dbReference type="Proteomes" id="UP000619265"/>
    </source>
</evidence>
<gene>
    <name evidence="2" type="ORF">F2P56_025109</name>
</gene>
<protein>
    <submittedName>
        <fullName evidence="2">Uncharacterized protein</fullName>
    </submittedName>
</protein>
<dbReference type="AlphaFoldDB" id="A0A833X374"/>
<evidence type="ECO:0000256" key="1">
    <source>
        <dbReference type="SAM" id="MobiDB-lite"/>
    </source>
</evidence>
<name>A0A833X374_JUGRE</name>
<comment type="caution">
    <text evidence="2">The sequence shown here is derived from an EMBL/GenBank/DDBJ whole genome shotgun (WGS) entry which is preliminary data.</text>
</comment>
<dbReference type="Gramene" id="Jr11_17650_p1">
    <property type="protein sequence ID" value="cds.Jr11_17650_p1"/>
    <property type="gene ID" value="Jr11_17650"/>
</dbReference>
<proteinExistence type="predicted"/>
<dbReference type="Proteomes" id="UP000619265">
    <property type="component" value="Unassembled WGS sequence"/>
</dbReference>
<accession>A0A833X374</accession>